<organism evidence="2 5">
    <name type="scientific">Bradyrhizobium frederickii</name>
    <dbReference type="NCBI Taxonomy" id="2560054"/>
    <lineage>
        <taxon>Bacteria</taxon>
        <taxon>Pseudomonadati</taxon>
        <taxon>Pseudomonadota</taxon>
        <taxon>Alphaproteobacteria</taxon>
        <taxon>Hyphomicrobiales</taxon>
        <taxon>Nitrobacteraceae</taxon>
        <taxon>Bradyrhizobium</taxon>
    </lineage>
</organism>
<dbReference type="EMBL" id="SPQS01000048">
    <property type="protein sequence ID" value="TFV68045.1"/>
    <property type="molecule type" value="Genomic_DNA"/>
</dbReference>
<evidence type="ECO:0000256" key="1">
    <source>
        <dbReference type="SAM" id="Phobius"/>
    </source>
</evidence>
<dbReference type="AlphaFoldDB" id="A0A4Y9KQ38"/>
<reference evidence="3 4" key="2">
    <citation type="submission" date="2019-03" db="EMBL/GenBank/DDBJ databases">
        <title>Bradyrhizobium strains diversity.</title>
        <authorList>
            <person name="Urquiaga M.C.O."/>
            <person name="Hungria M."/>
            <person name="Delamuta J.R.M."/>
            <person name="Klepa M.S."/>
        </authorList>
    </citation>
    <scope>NUCLEOTIDE SEQUENCE [LARGE SCALE GENOMIC DNA]</scope>
    <source>
        <strain evidence="3 4">CNPSo 3426</strain>
    </source>
</reference>
<accession>A0A4Y9NNR1</accession>
<dbReference type="OrthoDB" id="8221890at2"/>
<dbReference type="Proteomes" id="UP000297700">
    <property type="component" value="Unassembled WGS sequence"/>
</dbReference>
<proteinExistence type="predicted"/>
<feature type="transmembrane region" description="Helical" evidence="1">
    <location>
        <begin position="20"/>
        <end position="36"/>
    </location>
</feature>
<evidence type="ECO:0000313" key="4">
    <source>
        <dbReference type="Proteomes" id="UP000297700"/>
    </source>
</evidence>
<dbReference type="RefSeq" id="WP_126261808.1">
    <property type="nucleotide sequence ID" value="NZ_SPQS01000048.1"/>
</dbReference>
<protein>
    <submittedName>
        <fullName evidence="2">Uncharacterized protein</fullName>
    </submittedName>
</protein>
<evidence type="ECO:0000313" key="3">
    <source>
        <dbReference type="EMBL" id="TFV68045.1"/>
    </source>
</evidence>
<reference evidence="2 5" key="1">
    <citation type="submission" date="2019-03" db="EMBL/GenBank/DDBJ databases">
        <title>Bradyrhizobium strains diversity isolated from Chamaecrista fasciculata.</title>
        <authorList>
            <person name="Urquiaga M.C.O."/>
            <person name="Hungria M."/>
            <person name="Delamuta J.R.M."/>
        </authorList>
    </citation>
    <scope>NUCLEOTIDE SEQUENCE [LARGE SCALE GENOMIC DNA]</scope>
    <source>
        <strain evidence="2 5">CNPSo 3424</strain>
    </source>
</reference>
<comment type="caution">
    <text evidence="2">The sequence shown here is derived from an EMBL/GenBank/DDBJ whole genome shotgun (WGS) entry which is preliminary data.</text>
</comment>
<dbReference type="EMBL" id="SPQU01000049">
    <property type="protein sequence ID" value="TFV29482.1"/>
    <property type="molecule type" value="Genomic_DNA"/>
</dbReference>
<name>A0A4Y9KQ38_9BRAD</name>
<gene>
    <name evidence="3" type="ORF">E4K64_37565</name>
    <name evidence="2" type="ORF">E4K66_37545</name>
</gene>
<keyword evidence="5" id="KW-1185">Reference proteome</keyword>
<keyword evidence="1" id="KW-0472">Membrane</keyword>
<sequence length="180" mass="20004">MIKAMSGYQPTAWANSAGNVLPGGLSLASIMALVLMERHDIYQNQLGSQLDDMQARNNLLKDMRDAMAALRTNRPPDECKVRDYGSFVDWQGKTQDVFDWMQAHGISIEKEKGDKKGVQSQFDAAINNLNGAIDSANSEGEMAMIYFQRLLDDVNRVAELMSNVVSKDEKTKGMIVGNLR</sequence>
<evidence type="ECO:0000313" key="5">
    <source>
        <dbReference type="Proteomes" id="UP000298225"/>
    </source>
</evidence>
<accession>A0A4Y9KQ38</accession>
<keyword evidence="1" id="KW-0812">Transmembrane</keyword>
<dbReference type="Proteomes" id="UP000298225">
    <property type="component" value="Unassembled WGS sequence"/>
</dbReference>
<keyword evidence="1" id="KW-1133">Transmembrane helix</keyword>
<evidence type="ECO:0000313" key="2">
    <source>
        <dbReference type="EMBL" id="TFV29482.1"/>
    </source>
</evidence>